<accession>A0A1S3GW15</accession>
<reference evidence="7" key="1">
    <citation type="submission" date="2025-08" db="UniProtKB">
        <authorList>
            <consortium name="RefSeq"/>
        </authorList>
    </citation>
    <scope>IDENTIFICATION</scope>
    <source>
        <tissue evidence="7">Kidney</tissue>
    </source>
</reference>
<comment type="similarity">
    <text evidence="1">Belongs to the DMRT family.</text>
</comment>
<dbReference type="GeneID" id="106001683"/>
<evidence type="ECO:0000256" key="1">
    <source>
        <dbReference type="ARBA" id="ARBA00006834"/>
    </source>
</evidence>
<keyword evidence="3" id="KW-0804">Transcription</keyword>
<dbReference type="Pfam" id="PF15791">
    <property type="entry name" value="DMRT-like"/>
    <property type="match status" value="1"/>
</dbReference>
<protein>
    <submittedName>
        <fullName evidence="7">Doublesex- and mab-3-related transcription factor C1-like</fullName>
    </submittedName>
</protein>
<dbReference type="OrthoDB" id="9663956at2759"/>
<dbReference type="KEGG" id="dord:106001683"/>
<dbReference type="RefSeq" id="XP_012892157.1">
    <property type="nucleotide sequence ID" value="XM_013036703.1"/>
</dbReference>
<evidence type="ECO:0000259" key="5">
    <source>
        <dbReference type="Pfam" id="PF15791"/>
    </source>
</evidence>
<evidence type="ECO:0000313" key="7">
    <source>
        <dbReference type="RefSeq" id="XP_012892157.1"/>
    </source>
</evidence>
<dbReference type="Proteomes" id="UP000081671">
    <property type="component" value="Unplaced"/>
</dbReference>
<dbReference type="FunCoup" id="A0A1S3GW15">
    <property type="interactions" value="57"/>
</dbReference>
<gene>
    <name evidence="7" type="primary">LOC106001683</name>
</gene>
<sequence length="267" mass="28892">MCAPPSQVQVLVCSLTWAFQLPTPLKVFQTREGNETHQVHVLKEGSEEHVSKGTAYCLVYSKHLTSKLTKNMGEPSQSRMPNRRSLIIEAEEGVLTGDDNAMDQPWIYPSITMQEESSHMPLLLSLPSSPSSLVYTPVTLEQPLNVSFVGEPQGTPVLPIICSGLVLQPCATPGTLLLQPQATNDSDQDSMSAALEWQQKMQAAEALLALKNSSQVPPEPNSAHESLSAPGPAGDTEMEPSSPRLQSNSPNSVSLPNGQQGYIVFFD</sequence>
<evidence type="ECO:0000256" key="3">
    <source>
        <dbReference type="ARBA" id="ARBA00023163"/>
    </source>
</evidence>
<feature type="region of interest" description="Disordered" evidence="4">
    <location>
        <begin position="214"/>
        <end position="260"/>
    </location>
</feature>
<keyword evidence="2" id="KW-0805">Transcription regulation</keyword>
<dbReference type="InterPro" id="IPR031577">
    <property type="entry name" value="DMRT-C1/C2_C"/>
</dbReference>
<name>A0A1S3GW15_DIPOR</name>
<feature type="compositionally biased region" description="Polar residues" evidence="4">
    <location>
        <begin position="243"/>
        <end position="260"/>
    </location>
</feature>
<keyword evidence="6" id="KW-1185">Reference proteome</keyword>
<dbReference type="InParanoid" id="A0A1S3GW15"/>
<proteinExistence type="inferred from homology"/>
<organism evidence="6 7">
    <name type="scientific">Dipodomys ordii</name>
    <name type="common">Ord's kangaroo rat</name>
    <dbReference type="NCBI Taxonomy" id="10020"/>
    <lineage>
        <taxon>Eukaryota</taxon>
        <taxon>Metazoa</taxon>
        <taxon>Chordata</taxon>
        <taxon>Craniata</taxon>
        <taxon>Vertebrata</taxon>
        <taxon>Euteleostomi</taxon>
        <taxon>Mammalia</taxon>
        <taxon>Eutheria</taxon>
        <taxon>Euarchontoglires</taxon>
        <taxon>Glires</taxon>
        <taxon>Rodentia</taxon>
        <taxon>Castorimorpha</taxon>
        <taxon>Heteromyidae</taxon>
        <taxon>Dipodomyinae</taxon>
        <taxon>Dipodomys</taxon>
    </lineage>
</organism>
<evidence type="ECO:0000313" key="6">
    <source>
        <dbReference type="Proteomes" id="UP000081671"/>
    </source>
</evidence>
<dbReference type="AlphaFoldDB" id="A0A1S3GW15"/>
<feature type="domain" description="Doublesex- and mab-3-related transcription factor C1/C2 C-terminal" evidence="5">
    <location>
        <begin position="150"/>
        <end position="266"/>
    </location>
</feature>
<evidence type="ECO:0000256" key="2">
    <source>
        <dbReference type="ARBA" id="ARBA00023015"/>
    </source>
</evidence>
<evidence type="ECO:0000256" key="4">
    <source>
        <dbReference type="SAM" id="MobiDB-lite"/>
    </source>
</evidence>